<dbReference type="PANTHER" id="PTHR43124">
    <property type="entry name" value="PURINE EFFLUX PUMP PBUE"/>
    <property type="match status" value="1"/>
</dbReference>
<evidence type="ECO:0000256" key="5">
    <source>
        <dbReference type="ARBA" id="ARBA00022989"/>
    </source>
</evidence>
<comment type="caution">
    <text evidence="8">The sequence shown here is derived from an EMBL/GenBank/DDBJ whole genome shotgun (WGS) entry which is preliminary data.</text>
</comment>
<dbReference type="CDD" id="cd06174">
    <property type="entry name" value="MFS"/>
    <property type="match status" value="1"/>
</dbReference>
<evidence type="ECO:0000256" key="3">
    <source>
        <dbReference type="ARBA" id="ARBA00022475"/>
    </source>
</evidence>
<evidence type="ECO:0000256" key="4">
    <source>
        <dbReference type="ARBA" id="ARBA00022692"/>
    </source>
</evidence>
<keyword evidence="3" id="KW-1003">Cell membrane</keyword>
<dbReference type="PROSITE" id="PS50850">
    <property type="entry name" value="MFS"/>
    <property type="match status" value="1"/>
</dbReference>
<dbReference type="Proteomes" id="UP000290602">
    <property type="component" value="Unassembled WGS sequence"/>
</dbReference>
<organism evidence="8 9">
    <name type="scientific">Levilactobacillus suantsaii</name>
    <dbReference type="NCBI Taxonomy" id="2292255"/>
    <lineage>
        <taxon>Bacteria</taxon>
        <taxon>Bacillati</taxon>
        <taxon>Bacillota</taxon>
        <taxon>Bacilli</taxon>
        <taxon>Lactobacillales</taxon>
        <taxon>Lactobacillaceae</taxon>
        <taxon>Levilactobacillus</taxon>
    </lineage>
</organism>
<dbReference type="InterPro" id="IPR036259">
    <property type="entry name" value="MFS_trans_sf"/>
</dbReference>
<dbReference type="AlphaFoldDB" id="A0A4Q0VGH6"/>
<evidence type="ECO:0000256" key="2">
    <source>
        <dbReference type="ARBA" id="ARBA00022448"/>
    </source>
</evidence>
<evidence type="ECO:0000259" key="7">
    <source>
        <dbReference type="PROSITE" id="PS50850"/>
    </source>
</evidence>
<evidence type="ECO:0000256" key="1">
    <source>
        <dbReference type="ARBA" id="ARBA00004651"/>
    </source>
</evidence>
<dbReference type="Gene3D" id="1.20.1250.20">
    <property type="entry name" value="MFS general substrate transporter like domains"/>
    <property type="match status" value="1"/>
</dbReference>
<dbReference type="InterPro" id="IPR050189">
    <property type="entry name" value="MFS_Efflux_Transporters"/>
</dbReference>
<keyword evidence="2" id="KW-0813">Transport</keyword>
<protein>
    <submittedName>
        <fullName evidence="8">MFS transporter</fullName>
    </submittedName>
</protein>
<name>A0A4Q0VGH6_9LACO</name>
<keyword evidence="5" id="KW-1133">Transmembrane helix</keyword>
<dbReference type="OrthoDB" id="2988318at2"/>
<dbReference type="GO" id="GO:0005886">
    <property type="term" value="C:plasma membrane"/>
    <property type="evidence" value="ECO:0007669"/>
    <property type="project" value="UniProtKB-SubCell"/>
</dbReference>
<reference evidence="8 9" key="1">
    <citation type="submission" date="2018-08" db="EMBL/GenBank/DDBJ databases">
        <title>Lactobacillus suantsai sp. nov., isolated from traditional fermented suan-tsai in Taiwan.</title>
        <authorList>
            <person name="Huang C.-H."/>
        </authorList>
    </citation>
    <scope>NUCLEOTIDE SEQUENCE [LARGE SCALE GENOMIC DNA]</scope>
    <source>
        <strain evidence="8 9">BCRC 12945</strain>
    </source>
</reference>
<proteinExistence type="predicted"/>
<accession>A0A4Q0VGH6</accession>
<dbReference type="Pfam" id="PF07690">
    <property type="entry name" value="MFS_1"/>
    <property type="match status" value="1"/>
</dbReference>
<dbReference type="PANTHER" id="PTHR43124:SF3">
    <property type="entry name" value="CHLORAMPHENICOL EFFLUX PUMP RV0191"/>
    <property type="match status" value="1"/>
</dbReference>
<dbReference type="GO" id="GO:0022857">
    <property type="term" value="F:transmembrane transporter activity"/>
    <property type="evidence" value="ECO:0007669"/>
    <property type="project" value="InterPro"/>
</dbReference>
<evidence type="ECO:0000256" key="6">
    <source>
        <dbReference type="ARBA" id="ARBA00023136"/>
    </source>
</evidence>
<dbReference type="SUPFAM" id="SSF103473">
    <property type="entry name" value="MFS general substrate transporter"/>
    <property type="match status" value="1"/>
</dbReference>
<dbReference type="InterPro" id="IPR011701">
    <property type="entry name" value="MFS"/>
</dbReference>
<dbReference type="EMBL" id="QXIL01000032">
    <property type="protein sequence ID" value="RXI76438.1"/>
    <property type="molecule type" value="Genomic_DNA"/>
</dbReference>
<gene>
    <name evidence="8" type="ORF">DXH47_10735</name>
</gene>
<keyword evidence="9" id="KW-1185">Reference proteome</keyword>
<evidence type="ECO:0000313" key="8">
    <source>
        <dbReference type="EMBL" id="RXI76438.1"/>
    </source>
</evidence>
<sequence length="374" mass="41075">MFYLAMGISKYSQTLYFQQNGKLINFSLSYSVMAITGSLSFLLSNKMIGIELRRVARILGILYATGMALRVFYQNSFIAIISGGVAGIGASILLLVIRKWIYAEADENPSDKQVLISSRYTLMQITSLIATLIAGLILFIFSARNEVYVTILIVSALAILFLPTTSIPENKSIQLEQKESIIALPKNKRIGIGFLLTVILMGITTSIVDPIAPAVLRSVGYSVGSTSVVVTILGLVSMLSVFIFQIPLFNKKPDSYFLLTELIAGIIIILCGLENSNPHLWILVAFFVMSIEGTGFFILKELVEYDMLPKEEITLYLSLAQSGFLIGNAIGAPLGTLLFQTMNGQYLLVIYGLMAIVCGILYKILATSFTKHRI</sequence>
<keyword evidence="4" id="KW-0812">Transmembrane</keyword>
<comment type="subcellular location">
    <subcellularLocation>
        <location evidence="1">Cell membrane</location>
        <topology evidence="1">Multi-pass membrane protein</topology>
    </subcellularLocation>
</comment>
<dbReference type="RefSeq" id="WP_129033298.1">
    <property type="nucleotide sequence ID" value="NZ_CP059603.1"/>
</dbReference>
<evidence type="ECO:0000313" key="9">
    <source>
        <dbReference type="Proteomes" id="UP000290602"/>
    </source>
</evidence>
<dbReference type="InterPro" id="IPR020846">
    <property type="entry name" value="MFS_dom"/>
</dbReference>
<keyword evidence="6" id="KW-0472">Membrane</keyword>
<feature type="domain" description="Major facilitator superfamily (MFS) profile" evidence="7">
    <location>
        <begin position="190"/>
        <end position="374"/>
    </location>
</feature>